<evidence type="ECO:0000256" key="6">
    <source>
        <dbReference type="ARBA" id="ARBA00022741"/>
    </source>
</evidence>
<organism evidence="14 15">
    <name type="scientific">Thermopolyspora flexuosa</name>
    <dbReference type="NCBI Taxonomy" id="103836"/>
    <lineage>
        <taxon>Bacteria</taxon>
        <taxon>Bacillati</taxon>
        <taxon>Actinomycetota</taxon>
        <taxon>Actinomycetes</taxon>
        <taxon>Streptosporangiales</taxon>
        <taxon>Streptosporangiaceae</taxon>
        <taxon>Thermopolyspora</taxon>
    </lineage>
</organism>
<dbReference type="Gene3D" id="3.30.63.10">
    <property type="entry name" value="Guanylate Kinase phosphate binding domain"/>
    <property type="match status" value="1"/>
</dbReference>
<dbReference type="InterPro" id="IPR008144">
    <property type="entry name" value="Guanylate_kin-like_dom"/>
</dbReference>
<evidence type="ECO:0000256" key="4">
    <source>
        <dbReference type="ARBA" id="ARBA00016296"/>
    </source>
</evidence>
<comment type="catalytic activity">
    <reaction evidence="10 11">
        <text>GMP + ATP = GDP + ADP</text>
        <dbReference type="Rhea" id="RHEA:20780"/>
        <dbReference type="ChEBI" id="CHEBI:30616"/>
        <dbReference type="ChEBI" id="CHEBI:58115"/>
        <dbReference type="ChEBI" id="CHEBI:58189"/>
        <dbReference type="ChEBI" id="CHEBI:456216"/>
        <dbReference type="EC" id="2.7.4.8"/>
    </reaction>
</comment>
<dbReference type="PANTHER" id="PTHR23117">
    <property type="entry name" value="GUANYLATE KINASE-RELATED"/>
    <property type="match status" value="1"/>
</dbReference>
<dbReference type="AlphaFoldDB" id="A0A543IZR8"/>
<evidence type="ECO:0000313" key="15">
    <source>
        <dbReference type="Proteomes" id="UP000319213"/>
    </source>
</evidence>
<evidence type="ECO:0000256" key="1">
    <source>
        <dbReference type="ARBA" id="ARBA00003531"/>
    </source>
</evidence>
<dbReference type="GO" id="GO:0005524">
    <property type="term" value="F:ATP binding"/>
    <property type="evidence" value="ECO:0007669"/>
    <property type="project" value="UniProtKB-UniRule"/>
</dbReference>
<evidence type="ECO:0000256" key="3">
    <source>
        <dbReference type="ARBA" id="ARBA00012961"/>
    </source>
</evidence>
<dbReference type="SMART" id="SM00072">
    <property type="entry name" value="GuKc"/>
    <property type="match status" value="1"/>
</dbReference>
<dbReference type="EC" id="2.7.4.8" evidence="3 11"/>
<dbReference type="FunFam" id="3.30.63.10:FF:000002">
    <property type="entry name" value="Guanylate kinase 1"/>
    <property type="match status" value="1"/>
</dbReference>
<evidence type="ECO:0000256" key="5">
    <source>
        <dbReference type="ARBA" id="ARBA00022679"/>
    </source>
</evidence>
<dbReference type="GO" id="GO:0004385">
    <property type="term" value="F:GMP kinase activity"/>
    <property type="evidence" value="ECO:0007669"/>
    <property type="project" value="UniProtKB-UniRule"/>
</dbReference>
<feature type="region of interest" description="Disordered" evidence="12">
    <location>
        <begin position="1"/>
        <end position="70"/>
    </location>
</feature>
<comment type="subcellular location">
    <subcellularLocation>
        <location evidence="11">Cytoplasm</location>
    </subcellularLocation>
</comment>
<evidence type="ECO:0000256" key="8">
    <source>
        <dbReference type="ARBA" id="ARBA00022840"/>
    </source>
</evidence>
<feature type="binding site" evidence="11">
    <location>
        <begin position="66"/>
        <end position="73"/>
    </location>
    <ligand>
        <name>ATP</name>
        <dbReference type="ChEBI" id="CHEBI:30616"/>
    </ligand>
</feature>
<feature type="domain" description="Guanylate kinase-like" evidence="13">
    <location>
        <begin position="59"/>
        <end position="237"/>
    </location>
</feature>
<evidence type="ECO:0000256" key="9">
    <source>
        <dbReference type="ARBA" id="ARBA00030128"/>
    </source>
</evidence>
<dbReference type="HAMAP" id="MF_00328">
    <property type="entry name" value="Guanylate_kinase"/>
    <property type="match status" value="1"/>
</dbReference>
<evidence type="ECO:0000256" key="2">
    <source>
        <dbReference type="ARBA" id="ARBA00005790"/>
    </source>
</evidence>
<dbReference type="Proteomes" id="UP000319213">
    <property type="component" value="Unassembled WGS sequence"/>
</dbReference>
<dbReference type="InterPro" id="IPR017665">
    <property type="entry name" value="Guanylate_kinase"/>
</dbReference>
<dbReference type="Gene3D" id="3.40.50.300">
    <property type="entry name" value="P-loop containing nucleotide triphosphate hydrolases"/>
    <property type="match status" value="1"/>
</dbReference>
<dbReference type="SUPFAM" id="SSF52540">
    <property type="entry name" value="P-loop containing nucleoside triphosphate hydrolases"/>
    <property type="match status" value="1"/>
</dbReference>
<accession>A0A543IZR8</accession>
<keyword evidence="5 11" id="KW-0808">Transferase</keyword>
<comment type="caution">
    <text evidence="14">The sequence shown here is derived from an EMBL/GenBank/DDBJ whole genome shotgun (WGS) entry which is preliminary data.</text>
</comment>
<evidence type="ECO:0000256" key="12">
    <source>
        <dbReference type="SAM" id="MobiDB-lite"/>
    </source>
</evidence>
<dbReference type="OrthoDB" id="9808150at2"/>
<comment type="similarity">
    <text evidence="2 11">Belongs to the guanylate kinase family.</text>
</comment>
<dbReference type="EMBL" id="VFPQ01000001">
    <property type="protein sequence ID" value="TQM76069.1"/>
    <property type="molecule type" value="Genomic_DNA"/>
</dbReference>
<evidence type="ECO:0000256" key="7">
    <source>
        <dbReference type="ARBA" id="ARBA00022777"/>
    </source>
</evidence>
<keyword evidence="7 11" id="KW-0418">Kinase</keyword>
<keyword evidence="6 11" id="KW-0547">Nucleotide-binding</keyword>
<evidence type="ECO:0000256" key="10">
    <source>
        <dbReference type="ARBA" id="ARBA00048594"/>
    </source>
</evidence>
<dbReference type="PROSITE" id="PS50052">
    <property type="entry name" value="GUANYLATE_KINASE_2"/>
    <property type="match status" value="1"/>
</dbReference>
<dbReference type="CDD" id="cd00071">
    <property type="entry name" value="GMPK"/>
    <property type="match status" value="1"/>
</dbReference>
<dbReference type="PROSITE" id="PS00856">
    <property type="entry name" value="GUANYLATE_KINASE_1"/>
    <property type="match status" value="1"/>
</dbReference>
<comment type="function">
    <text evidence="1 11">Essential for recycling GMP and indirectly, cGMP.</text>
</comment>
<evidence type="ECO:0000256" key="11">
    <source>
        <dbReference type="HAMAP-Rule" id="MF_00328"/>
    </source>
</evidence>
<name>A0A543IZR8_9ACTN</name>
<dbReference type="InterPro" id="IPR027417">
    <property type="entry name" value="P-loop_NTPase"/>
</dbReference>
<keyword evidence="8 11" id="KW-0067">ATP-binding</keyword>
<proteinExistence type="inferred from homology"/>
<evidence type="ECO:0000313" key="14">
    <source>
        <dbReference type="EMBL" id="TQM76069.1"/>
    </source>
</evidence>
<dbReference type="InterPro" id="IPR008145">
    <property type="entry name" value="GK/Ca_channel_bsu"/>
</dbReference>
<keyword evidence="15" id="KW-1185">Reference proteome</keyword>
<keyword evidence="11" id="KW-0963">Cytoplasm</keyword>
<dbReference type="NCBIfam" id="TIGR03263">
    <property type="entry name" value="guanyl_kin"/>
    <property type="match status" value="1"/>
</dbReference>
<feature type="compositionally biased region" description="Low complexity" evidence="12">
    <location>
        <begin position="12"/>
        <end position="26"/>
    </location>
</feature>
<dbReference type="Pfam" id="PF00625">
    <property type="entry name" value="Guanylate_kin"/>
    <property type="match status" value="1"/>
</dbReference>
<dbReference type="InterPro" id="IPR020590">
    <property type="entry name" value="Guanylate_kinase_CS"/>
</dbReference>
<gene>
    <name evidence="11" type="primary">gmk</name>
    <name evidence="14" type="ORF">FHX40_2793</name>
</gene>
<protein>
    <recommendedName>
        <fullName evidence="4 11">Guanylate kinase</fullName>
        <ecNumber evidence="3 11">2.7.4.8</ecNumber>
    </recommendedName>
    <alternativeName>
        <fullName evidence="9 11">GMP kinase</fullName>
    </alternativeName>
</protein>
<dbReference type="PANTHER" id="PTHR23117:SF13">
    <property type="entry name" value="GUANYLATE KINASE"/>
    <property type="match status" value="1"/>
</dbReference>
<reference evidence="14 15" key="1">
    <citation type="submission" date="2019-06" db="EMBL/GenBank/DDBJ databases">
        <title>Sequencing the genomes of 1000 actinobacteria strains.</title>
        <authorList>
            <person name="Klenk H.-P."/>
        </authorList>
    </citation>
    <scope>NUCLEOTIDE SEQUENCE [LARGE SCALE GENOMIC DNA]</scope>
    <source>
        <strain evidence="14 15">DSM 43186</strain>
    </source>
</reference>
<dbReference type="GO" id="GO:0005829">
    <property type="term" value="C:cytosol"/>
    <property type="evidence" value="ECO:0007669"/>
    <property type="project" value="TreeGrafter"/>
</dbReference>
<evidence type="ECO:0000259" key="13">
    <source>
        <dbReference type="PROSITE" id="PS50052"/>
    </source>
</evidence>
<sequence length="243" mass="26247">MSWSGEGRLHETAAVGAAAGPARAAGDGTGTGARNPLPRSGRPEETPPRPGRFSGPTGNRLTVLSGPSGVGKSTVVAELRRTHPEVWLSVSVTTRKPRPGETDGVEYHFVDGEEFDRLVAAGELLEWAEFAGNRYGTPAAPVLERLEAGVPTLLEIDLQGARQVRKAMPDALLVFLAPPSWEVLEARLRGRGTEPEDVIERRLAQGRIEMAAEPEFDVTLINTSVQEVCERLIDLMRVRSGVR</sequence>